<dbReference type="AlphaFoldDB" id="A0A8C4N9Z5"/>
<accession>A0A8C4N9Z5</accession>
<dbReference type="InterPro" id="IPR017904">
    <property type="entry name" value="ADF/Cofilin"/>
</dbReference>
<protein>
    <recommendedName>
        <fullName evidence="3">ADF-H domain-containing protein</fullName>
    </recommendedName>
</protein>
<evidence type="ECO:0000313" key="4">
    <source>
        <dbReference type="Ensembl" id="ENSEBUP00000003404.1"/>
    </source>
</evidence>
<dbReference type="Proteomes" id="UP000694388">
    <property type="component" value="Unplaced"/>
</dbReference>
<evidence type="ECO:0000256" key="1">
    <source>
        <dbReference type="ARBA" id="ARBA00006844"/>
    </source>
</evidence>
<dbReference type="InterPro" id="IPR029006">
    <property type="entry name" value="ADF-H/Gelsolin-like_dom_sf"/>
</dbReference>
<comment type="similarity">
    <text evidence="1">Belongs to the actin-binding proteins ADF family.</text>
</comment>
<evidence type="ECO:0000313" key="5">
    <source>
        <dbReference type="Proteomes" id="UP000694388"/>
    </source>
</evidence>
<sequence>MCPSSTLLQSGVTVHGEVLTCFQKMKMHTTKNAVDRQKAVMFEIQENEVRINRKNCINVDDIGTAVQDAHKSLTDILRQQPCCYILYDVEYETSVTKKQDLGIVHSPVQALAIPGCSQIIIYCCRPGVG</sequence>
<reference evidence="4" key="2">
    <citation type="submission" date="2025-09" db="UniProtKB">
        <authorList>
            <consortium name="Ensembl"/>
        </authorList>
    </citation>
    <scope>IDENTIFICATION</scope>
</reference>
<reference evidence="4" key="1">
    <citation type="submission" date="2025-08" db="UniProtKB">
        <authorList>
            <consortium name="Ensembl"/>
        </authorList>
    </citation>
    <scope>IDENTIFICATION</scope>
</reference>
<proteinExistence type="inferred from homology"/>
<organism evidence="4 5">
    <name type="scientific">Eptatretus burgeri</name>
    <name type="common">Inshore hagfish</name>
    <dbReference type="NCBI Taxonomy" id="7764"/>
    <lineage>
        <taxon>Eukaryota</taxon>
        <taxon>Metazoa</taxon>
        <taxon>Chordata</taxon>
        <taxon>Craniata</taxon>
        <taxon>Vertebrata</taxon>
        <taxon>Cyclostomata</taxon>
        <taxon>Myxini</taxon>
        <taxon>Myxiniformes</taxon>
        <taxon>Myxinidae</taxon>
        <taxon>Eptatretinae</taxon>
        <taxon>Eptatretus</taxon>
    </lineage>
</organism>
<evidence type="ECO:0000259" key="3">
    <source>
        <dbReference type="Pfam" id="PF00241"/>
    </source>
</evidence>
<feature type="domain" description="ADF-H" evidence="3">
    <location>
        <begin position="11"/>
        <end position="98"/>
    </location>
</feature>
<dbReference type="GO" id="GO:0030042">
    <property type="term" value="P:actin filament depolymerization"/>
    <property type="evidence" value="ECO:0007669"/>
    <property type="project" value="InterPro"/>
</dbReference>
<dbReference type="Gene3D" id="3.40.20.10">
    <property type="entry name" value="Severin"/>
    <property type="match status" value="1"/>
</dbReference>
<dbReference type="PANTHER" id="PTHR11913">
    <property type="entry name" value="COFILIN-RELATED"/>
    <property type="match status" value="1"/>
</dbReference>
<dbReference type="SUPFAM" id="SSF55753">
    <property type="entry name" value="Actin depolymerizing proteins"/>
    <property type="match status" value="1"/>
</dbReference>
<evidence type="ECO:0000256" key="2">
    <source>
        <dbReference type="ARBA" id="ARBA00023203"/>
    </source>
</evidence>
<name>A0A8C4N9Z5_EPTBU</name>
<dbReference type="Ensembl" id="ENSEBUT00000003774.1">
    <property type="protein sequence ID" value="ENSEBUP00000003404.1"/>
    <property type="gene ID" value="ENSEBUG00000002455.1"/>
</dbReference>
<dbReference type="Pfam" id="PF00241">
    <property type="entry name" value="Cofilin_ADF"/>
    <property type="match status" value="1"/>
</dbReference>
<dbReference type="InterPro" id="IPR002108">
    <property type="entry name" value="ADF-H"/>
</dbReference>
<keyword evidence="2" id="KW-0009">Actin-binding</keyword>
<keyword evidence="5" id="KW-1185">Reference proteome</keyword>
<dbReference type="GO" id="GO:0015629">
    <property type="term" value="C:actin cytoskeleton"/>
    <property type="evidence" value="ECO:0007669"/>
    <property type="project" value="InterPro"/>
</dbReference>